<dbReference type="RefSeq" id="XP_033805818.1">
    <property type="nucleotide sequence ID" value="XM_033949927.1"/>
</dbReference>
<evidence type="ECO:0000313" key="3">
    <source>
        <dbReference type="RefSeq" id="XP_033805818.1"/>
    </source>
</evidence>
<dbReference type="Proteomes" id="UP000515159">
    <property type="component" value="Chromosome 6"/>
</dbReference>
<protein>
    <submittedName>
        <fullName evidence="3 4">Nuclear receptor coactivator 4-like</fullName>
    </submittedName>
</protein>
<dbReference type="GO" id="GO:0006879">
    <property type="term" value="P:intracellular iron ion homeostasis"/>
    <property type="evidence" value="ECO:0007669"/>
    <property type="project" value="InterPro"/>
</dbReference>
<proteinExistence type="predicted"/>
<feature type="domain" description="Nuclear receptor coactivator 4 N-terminal" evidence="1">
    <location>
        <begin position="2"/>
        <end position="72"/>
    </location>
</feature>
<name>A0A6P8R6N4_GEOSA</name>
<dbReference type="GO" id="GO:0009725">
    <property type="term" value="P:response to hormone"/>
    <property type="evidence" value="ECO:0007669"/>
    <property type="project" value="TreeGrafter"/>
</dbReference>
<accession>A0A6P8R6N4</accession>
<dbReference type="Pfam" id="PF12489">
    <property type="entry name" value="ARA70"/>
    <property type="match status" value="1"/>
</dbReference>
<gene>
    <name evidence="3 4" type="primary">LOC117362862</name>
</gene>
<keyword evidence="2" id="KW-1185">Reference proteome</keyword>
<sequence length="476" mass="55519">MEQLFGQLKDFEHWILQTRQKDCPEERPFRNRNCSVASSIFSIEKIDESEFFEQEDMDLSDWLLATSETEVESGLTDIWECVLRPFKESYDMNDWLLKAKSCNGCGQTAAVEIENLENLKCLNEHLGGKKSPAASSSDTWHRQHQHQAFKVEDVCELNETCTNFSECFYGESCEEKALKKWLLKKEGKDKDGMPLNQVLKTNLESEKADFIQNIWLYPCRRAPEEQKKEQDKNGISLNQVLKTSLESEREESTQSIWLHPCMRTPEEQKKEKRNVMPLNQVLKTSLKSEKTDSVLSIWLHPCRRTPEEQKKEGQHKNIIPLNQVFKTNMESERQGSDQSIWLHICRKISEEQTDTVQPEEPEALLHHLKAWLSKSQSTVAKTEEKESKEMAESSYKSQTSDFLAPFHLSLNIDNWLLPSRNTDNVEKTQQPPVEDKWLLCKRSHNCYGLPDVCDLFACMKFNADRDQWLYQIPLQM</sequence>
<evidence type="ECO:0000259" key="1">
    <source>
        <dbReference type="Pfam" id="PF12489"/>
    </source>
</evidence>
<reference evidence="3 4" key="1">
    <citation type="submission" date="2025-04" db="UniProtKB">
        <authorList>
            <consortium name="RefSeq"/>
        </authorList>
    </citation>
    <scope>IDENTIFICATION</scope>
</reference>
<evidence type="ECO:0000313" key="4">
    <source>
        <dbReference type="RefSeq" id="XP_033805819.1"/>
    </source>
</evidence>
<dbReference type="GeneID" id="117362862"/>
<dbReference type="InterPro" id="IPR039947">
    <property type="entry name" value="NCoA-4"/>
</dbReference>
<dbReference type="PANTHER" id="PTHR17085:SF3">
    <property type="entry name" value="NUCLEAR RECEPTOR COACTIVATOR 4"/>
    <property type="match status" value="1"/>
</dbReference>
<dbReference type="OrthoDB" id="6334544at2759"/>
<dbReference type="GO" id="GO:0003713">
    <property type="term" value="F:transcription coactivator activity"/>
    <property type="evidence" value="ECO:0007669"/>
    <property type="project" value="InterPro"/>
</dbReference>
<dbReference type="RefSeq" id="XP_033805819.1">
    <property type="nucleotide sequence ID" value="XM_033949928.1"/>
</dbReference>
<dbReference type="KEGG" id="gsh:117362862"/>
<evidence type="ECO:0000313" key="2">
    <source>
        <dbReference type="Proteomes" id="UP000515159"/>
    </source>
</evidence>
<dbReference type="PANTHER" id="PTHR17085">
    <property type="entry name" value="NUCLEAR RECEPTOR COACTIVATOR 4"/>
    <property type="match status" value="1"/>
</dbReference>
<dbReference type="AlphaFoldDB" id="A0A6P8R6N4"/>
<dbReference type="InterPro" id="IPR022174">
    <property type="entry name" value="NCOA4_N"/>
</dbReference>
<organism evidence="2 4">
    <name type="scientific">Geotrypetes seraphini</name>
    <name type="common">Gaboon caecilian</name>
    <name type="synonym">Caecilia seraphini</name>
    <dbReference type="NCBI Taxonomy" id="260995"/>
    <lineage>
        <taxon>Eukaryota</taxon>
        <taxon>Metazoa</taxon>
        <taxon>Chordata</taxon>
        <taxon>Craniata</taxon>
        <taxon>Vertebrata</taxon>
        <taxon>Euteleostomi</taxon>
        <taxon>Amphibia</taxon>
        <taxon>Gymnophiona</taxon>
        <taxon>Geotrypetes</taxon>
    </lineage>
</organism>